<evidence type="ECO:0000313" key="2">
    <source>
        <dbReference type="EMBL" id="TCV98621.1"/>
    </source>
</evidence>
<proteinExistence type="predicted"/>
<name>A0A4R3Z0J1_9FIRM</name>
<evidence type="ECO:0000259" key="1">
    <source>
        <dbReference type="Pfam" id="PF03551"/>
    </source>
</evidence>
<keyword evidence="3" id="KW-1185">Reference proteome</keyword>
<dbReference type="PANTHER" id="PTHR33169">
    <property type="entry name" value="PADR-FAMILY TRANSCRIPTIONAL REGULATOR"/>
    <property type="match status" value="1"/>
</dbReference>
<dbReference type="Proteomes" id="UP000295515">
    <property type="component" value="Unassembled WGS sequence"/>
</dbReference>
<feature type="domain" description="Transcription regulator PadR N-terminal" evidence="1">
    <location>
        <begin position="20"/>
        <end position="83"/>
    </location>
</feature>
<gene>
    <name evidence="2" type="ORF">EDD60_11127</name>
</gene>
<dbReference type="PANTHER" id="PTHR33169:SF13">
    <property type="entry name" value="PADR-FAMILY TRANSCRIPTIONAL REGULATOR"/>
    <property type="match status" value="1"/>
</dbReference>
<dbReference type="SUPFAM" id="SSF46785">
    <property type="entry name" value="Winged helix' DNA-binding domain"/>
    <property type="match status" value="1"/>
</dbReference>
<dbReference type="EMBL" id="SMCQ01000011">
    <property type="protein sequence ID" value="TCV98621.1"/>
    <property type="molecule type" value="Genomic_DNA"/>
</dbReference>
<evidence type="ECO:0000313" key="3">
    <source>
        <dbReference type="Proteomes" id="UP000295515"/>
    </source>
</evidence>
<accession>A0A4R3Z0J1</accession>
<dbReference type="InterPro" id="IPR036388">
    <property type="entry name" value="WH-like_DNA-bd_sf"/>
</dbReference>
<dbReference type="AlphaFoldDB" id="A0A4R3Z0J1"/>
<dbReference type="InterPro" id="IPR036390">
    <property type="entry name" value="WH_DNA-bd_sf"/>
</dbReference>
<organism evidence="2 3">
    <name type="scientific">Longibaculum muris</name>
    <dbReference type="NCBI Taxonomy" id="1796628"/>
    <lineage>
        <taxon>Bacteria</taxon>
        <taxon>Bacillati</taxon>
        <taxon>Bacillota</taxon>
        <taxon>Erysipelotrichia</taxon>
        <taxon>Erysipelotrichales</taxon>
        <taxon>Coprobacillaceae</taxon>
        <taxon>Longibaculum</taxon>
    </lineage>
</organism>
<dbReference type="InterPro" id="IPR005149">
    <property type="entry name" value="Tscrpt_reg_PadR_N"/>
</dbReference>
<sequence length="104" mass="12336">MARKEFETLTPQMFYILLSLYQPRHGYEIMQEVATITNNEIQIGAGTLYTLLPRFEKEGYIELEDISKQKKTYVITKKGKEKLLLEKERMLQQIRLLEDVSHEI</sequence>
<dbReference type="InterPro" id="IPR052509">
    <property type="entry name" value="Metal_resp_DNA-bind_regulator"/>
</dbReference>
<dbReference type="Gene3D" id="1.10.10.10">
    <property type="entry name" value="Winged helix-like DNA-binding domain superfamily/Winged helix DNA-binding domain"/>
    <property type="match status" value="1"/>
</dbReference>
<reference evidence="2 3" key="1">
    <citation type="submission" date="2019-03" db="EMBL/GenBank/DDBJ databases">
        <title>Genomic Encyclopedia of Type Strains, Phase IV (KMG-IV): sequencing the most valuable type-strain genomes for metagenomic binning, comparative biology and taxonomic classification.</title>
        <authorList>
            <person name="Goeker M."/>
        </authorList>
    </citation>
    <scope>NUCLEOTIDE SEQUENCE [LARGE SCALE GENOMIC DNA]</scope>
    <source>
        <strain evidence="2 3">DSM 29487</strain>
    </source>
</reference>
<keyword evidence="2" id="KW-0238">DNA-binding</keyword>
<dbReference type="GO" id="GO:0003677">
    <property type="term" value="F:DNA binding"/>
    <property type="evidence" value="ECO:0007669"/>
    <property type="project" value="UniProtKB-KW"/>
</dbReference>
<dbReference type="GeneID" id="98915499"/>
<dbReference type="Pfam" id="PF03551">
    <property type="entry name" value="PadR"/>
    <property type="match status" value="1"/>
</dbReference>
<comment type="caution">
    <text evidence="2">The sequence shown here is derived from an EMBL/GenBank/DDBJ whole genome shotgun (WGS) entry which is preliminary data.</text>
</comment>
<dbReference type="RefSeq" id="WP_066449945.1">
    <property type="nucleotide sequence ID" value="NZ_CAUWFI010000027.1"/>
</dbReference>
<protein>
    <submittedName>
        <fullName evidence="2">DNA-binding PadR family transcriptional regulator</fullName>
    </submittedName>
</protein>